<evidence type="ECO:0000256" key="1">
    <source>
        <dbReference type="SAM" id="MobiDB-lite"/>
    </source>
</evidence>
<accession>A0ABS8VD24</accession>
<dbReference type="Proteomes" id="UP000823775">
    <property type="component" value="Unassembled WGS sequence"/>
</dbReference>
<dbReference type="EMBL" id="JACEIK010004043">
    <property type="protein sequence ID" value="MCD9643974.1"/>
    <property type="molecule type" value="Genomic_DNA"/>
</dbReference>
<organism evidence="2 3">
    <name type="scientific">Datura stramonium</name>
    <name type="common">Jimsonweed</name>
    <name type="synonym">Common thornapple</name>
    <dbReference type="NCBI Taxonomy" id="4076"/>
    <lineage>
        <taxon>Eukaryota</taxon>
        <taxon>Viridiplantae</taxon>
        <taxon>Streptophyta</taxon>
        <taxon>Embryophyta</taxon>
        <taxon>Tracheophyta</taxon>
        <taxon>Spermatophyta</taxon>
        <taxon>Magnoliopsida</taxon>
        <taxon>eudicotyledons</taxon>
        <taxon>Gunneridae</taxon>
        <taxon>Pentapetalae</taxon>
        <taxon>asterids</taxon>
        <taxon>lamiids</taxon>
        <taxon>Solanales</taxon>
        <taxon>Solanaceae</taxon>
        <taxon>Solanoideae</taxon>
        <taxon>Datureae</taxon>
        <taxon>Datura</taxon>
    </lineage>
</organism>
<feature type="region of interest" description="Disordered" evidence="1">
    <location>
        <begin position="105"/>
        <end position="143"/>
    </location>
</feature>
<evidence type="ECO:0000313" key="3">
    <source>
        <dbReference type="Proteomes" id="UP000823775"/>
    </source>
</evidence>
<keyword evidence="3" id="KW-1185">Reference proteome</keyword>
<proteinExistence type="predicted"/>
<protein>
    <submittedName>
        <fullName evidence="2">Uncharacterized protein</fullName>
    </submittedName>
</protein>
<sequence length="143" mass="16001">MGVVIVDEINGRATKLSTSLSLPCWITQLCREAQVPILVGRDVEMPATKKAITSALAPYVSLHAHIDDMEARSQQEWQSQEFLILVFEESKEDEPFIDLLGKQLKAAGKHPREGDEDESKSQKKKHNKKKTRASGFVRGSKTI</sequence>
<name>A0ABS8VD24_DATST</name>
<evidence type="ECO:0000313" key="2">
    <source>
        <dbReference type="EMBL" id="MCD9643974.1"/>
    </source>
</evidence>
<gene>
    <name evidence="2" type="ORF">HAX54_031886</name>
</gene>
<comment type="caution">
    <text evidence="2">The sequence shown here is derived from an EMBL/GenBank/DDBJ whole genome shotgun (WGS) entry which is preliminary data.</text>
</comment>
<feature type="compositionally biased region" description="Basic residues" evidence="1">
    <location>
        <begin position="122"/>
        <end position="132"/>
    </location>
</feature>
<reference evidence="2 3" key="1">
    <citation type="journal article" date="2021" name="BMC Genomics">
        <title>Datura genome reveals duplications of psychoactive alkaloid biosynthetic genes and high mutation rate following tissue culture.</title>
        <authorList>
            <person name="Rajewski A."/>
            <person name="Carter-House D."/>
            <person name="Stajich J."/>
            <person name="Litt A."/>
        </authorList>
    </citation>
    <scope>NUCLEOTIDE SEQUENCE [LARGE SCALE GENOMIC DNA]</scope>
    <source>
        <strain evidence="2">AR-01</strain>
    </source>
</reference>